<dbReference type="EMBL" id="LAZR01003137">
    <property type="protein sequence ID" value="KKN21566.1"/>
    <property type="molecule type" value="Genomic_DNA"/>
</dbReference>
<feature type="coiled-coil region" evidence="1">
    <location>
        <begin position="68"/>
        <end position="160"/>
    </location>
</feature>
<gene>
    <name evidence="2" type="ORF">LCGC14_0924110</name>
</gene>
<keyword evidence="1" id="KW-0175">Coiled coil</keyword>
<name>A0A0F9R8M2_9ZZZZ</name>
<evidence type="ECO:0000256" key="1">
    <source>
        <dbReference type="SAM" id="Coils"/>
    </source>
</evidence>
<protein>
    <submittedName>
        <fullName evidence="2">Uncharacterized protein</fullName>
    </submittedName>
</protein>
<organism evidence="2">
    <name type="scientific">marine sediment metagenome</name>
    <dbReference type="NCBI Taxonomy" id="412755"/>
    <lineage>
        <taxon>unclassified sequences</taxon>
        <taxon>metagenomes</taxon>
        <taxon>ecological metagenomes</taxon>
    </lineage>
</organism>
<dbReference type="AlphaFoldDB" id="A0A0F9R8M2"/>
<evidence type="ECO:0000313" key="2">
    <source>
        <dbReference type="EMBL" id="KKN21566.1"/>
    </source>
</evidence>
<proteinExistence type="predicted"/>
<reference evidence="2" key="1">
    <citation type="journal article" date="2015" name="Nature">
        <title>Complex archaea that bridge the gap between prokaryotes and eukaryotes.</title>
        <authorList>
            <person name="Spang A."/>
            <person name="Saw J.H."/>
            <person name="Jorgensen S.L."/>
            <person name="Zaremba-Niedzwiedzka K."/>
            <person name="Martijn J."/>
            <person name="Lind A.E."/>
            <person name="van Eijk R."/>
            <person name="Schleper C."/>
            <person name="Guy L."/>
            <person name="Ettema T.J."/>
        </authorList>
    </citation>
    <scope>NUCLEOTIDE SEQUENCE</scope>
</reference>
<sequence>MSSLITLRLPIVNNACLLKALETCGFTYQIQQHPFQITLDSQISFSKTNLGFIAKFEQLQRNEVNRVYKEYQRIYNEKIKKMQDQKNAHQYLVEQEREKLQKLQNLRSQLNQSLNSEEIDVLEDELSDVEKERKKAEDKVKIMQEEQLRLEKERLEVRENMVNNIFEKAKKQGFKIKKIQHKNKTQLVLVRQIR</sequence>
<comment type="caution">
    <text evidence="2">The sequence shown here is derived from an EMBL/GenBank/DDBJ whole genome shotgun (WGS) entry which is preliminary data.</text>
</comment>
<accession>A0A0F9R8M2</accession>